<comment type="caution">
    <text evidence="2">The sequence shown here is derived from an EMBL/GenBank/DDBJ whole genome shotgun (WGS) entry which is preliminary data.</text>
</comment>
<dbReference type="InterPro" id="IPR039465">
    <property type="entry name" value="IL-17_rcpt-like"/>
</dbReference>
<dbReference type="EMBL" id="SCEB01214195">
    <property type="protein sequence ID" value="RXM36671.1"/>
    <property type="molecule type" value="Genomic_DNA"/>
</dbReference>
<name>A0A444UNG6_ACIRT</name>
<dbReference type="Proteomes" id="UP000289886">
    <property type="component" value="Unassembled WGS sequence"/>
</dbReference>
<protein>
    <submittedName>
        <fullName evidence="2">Putative interleukin-17 receptor E-like</fullName>
    </submittedName>
</protein>
<dbReference type="PANTHER" id="PTHR15583:SF10">
    <property type="entry name" value="INTERLEUKIN-17 RECEPTOR E-LIKE-RELATED"/>
    <property type="match status" value="1"/>
</dbReference>
<sequence>MHRVHVQYNCFEVGIAQQIIVTLKTIPDGNTQTMEYHVQAGKLDYSVDQKEKLVSVHVSEFLEDNDYHLRLCHKWHSCESIGAYVLIKREDPVKKGWSSFPDSSRIQLCPFKKNTEELWSGITYNPISQELVWELACPIEVRNKSNPVTANLTREMCQSNICIQATHVSQECPFSTLQMTIVMLA</sequence>
<evidence type="ECO:0000313" key="3">
    <source>
        <dbReference type="Proteomes" id="UP000289886"/>
    </source>
</evidence>
<evidence type="ECO:0000313" key="2">
    <source>
        <dbReference type="EMBL" id="RXM36671.1"/>
    </source>
</evidence>
<dbReference type="PANTHER" id="PTHR15583">
    <property type="entry name" value="INTERLEUKIN-17 RECEPTOR"/>
    <property type="match status" value="1"/>
</dbReference>
<organism evidence="2 3">
    <name type="scientific">Acipenser ruthenus</name>
    <name type="common">Sterlet sturgeon</name>
    <dbReference type="NCBI Taxonomy" id="7906"/>
    <lineage>
        <taxon>Eukaryota</taxon>
        <taxon>Metazoa</taxon>
        <taxon>Chordata</taxon>
        <taxon>Craniata</taxon>
        <taxon>Vertebrata</taxon>
        <taxon>Euteleostomi</taxon>
        <taxon>Actinopterygii</taxon>
        <taxon>Chondrostei</taxon>
        <taxon>Acipenseriformes</taxon>
        <taxon>Acipenseridae</taxon>
        <taxon>Acipenser</taxon>
    </lineage>
</organism>
<keyword evidence="2" id="KW-0675">Receptor</keyword>
<dbReference type="AlphaFoldDB" id="A0A444UNG6"/>
<accession>A0A444UNG6</accession>
<reference evidence="2 3" key="1">
    <citation type="submission" date="2019-01" db="EMBL/GenBank/DDBJ databases">
        <title>Draft Genome and Complete Hox-Cluster Characterization of the Sterlet Sturgeon (Acipenser ruthenus).</title>
        <authorList>
            <person name="Wei Q."/>
        </authorList>
    </citation>
    <scope>NUCLEOTIDE SEQUENCE [LARGE SCALE GENOMIC DNA]</scope>
    <source>
        <strain evidence="2">WHYD16114868_AA</strain>
        <tissue evidence="2">Blood</tissue>
    </source>
</reference>
<keyword evidence="3" id="KW-1185">Reference proteome</keyword>
<dbReference type="GO" id="GO:0030368">
    <property type="term" value="F:interleukin-17 receptor activity"/>
    <property type="evidence" value="ECO:0007669"/>
    <property type="project" value="InterPro"/>
</dbReference>
<gene>
    <name evidence="2" type="ORF">EOD39_3401</name>
</gene>
<keyword evidence="1" id="KW-0732">Signal</keyword>
<evidence type="ECO:0000256" key="1">
    <source>
        <dbReference type="ARBA" id="ARBA00022729"/>
    </source>
</evidence>
<proteinExistence type="predicted"/>